<protein>
    <submittedName>
        <fullName evidence="2">Uncharacterized protein</fullName>
    </submittedName>
</protein>
<dbReference type="RefSeq" id="WP_109562874.1">
    <property type="nucleotide sequence ID" value="NZ_QGDJ01000001.1"/>
</dbReference>
<dbReference type="EMBL" id="QGDJ01000001">
    <property type="protein sequence ID" value="PWJ22304.1"/>
    <property type="molecule type" value="Genomic_DNA"/>
</dbReference>
<sequence length="218" mass="23474">MRLAALALLATPLAAQEFVEVPGRLSDEAFYRAVACGAPPEGACRKPFLLWPEEMRADLTVGLASAPDDLPPFRRRLFETGVEGAIAEINGLGAGLRLRRDDIAPAIEIHIVDTPPWGVMTRTGVPLLDGALLPLALVVLRPREGAIGEALIAISAEARRREIASVLLEEITQSLGLMTDIAGPAYDRSLFSETGNSVTRLTGQDAMAVRRHYPPFDD</sequence>
<dbReference type="Proteomes" id="UP000245839">
    <property type="component" value="Unassembled WGS sequence"/>
</dbReference>
<dbReference type="Pfam" id="PF11150">
    <property type="entry name" value="DUF2927"/>
    <property type="match status" value="1"/>
</dbReference>
<reference evidence="2 4" key="1">
    <citation type="submission" date="2016-10" db="EMBL/GenBank/DDBJ databases">
        <authorList>
            <person name="Cai Z."/>
        </authorList>
    </citation>
    <scope>NUCLEOTIDE SEQUENCE [LARGE SCALE GENOMIC DNA]</scope>
    <source>
        <strain evidence="2 4">DSM 25227</strain>
    </source>
</reference>
<keyword evidence="3" id="KW-1185">Reference proteome</keyword>
<evidence type="ECO:0000313" key="3">
    <source>
        <dbReference type="Proteomes" id="UP000245839"/>
    </source>
</evidence>
<accession>A0A2Y9BW69</accession>
<organism evidence="2 4">
    <name type="scientific">Jannaschia seohaensis</name>
    <dbReference type="NCBI Taxonomy" id="475081"/>
    <lineage>
        <taxon>Bacteria</taxon>
        <taxon>Pseudomonadati</taxon>
        <taxon>Pseudomonadota</taxon>
        <taxon>Alphaproteobacteria</taxon>
        <taxon>Rhodobacterales</taxon>
        <taxon>Roseobacteraceae</taxon>
        <taxon>Jannaschia</taxon>
    </lineage>
</organism>
<dbReference type="Proteomes" id="UP000251571">
    <property type="component" value="Unassembled WGS sequence"/>
</dbReference>
<dbReference type="EMBL" id="UETC01000001">
    <property type="protein sequence ID" value="SSA38582.1"/>
    <property type="molecule type" value="Genomic_DNA"/>
</dbReference>
<evidence type="ECO:0000313" key="2">
    <source>
        <dbReference type="EMBL" id="SSA38582.1"/>
    </source>
</evidence>
<evidence type="ECO:0000313" key="1">
    <source>
        <dbReference type="EMBL" id="PWJ22304.1"/>
    </source>
</evidence>
<dbReference type="OrthoDB" id="7861229at2"/>
<dbReference type="InterPro" id="IPR021323">
    <property type="entry name" value="DUF2927"/>
</dbReference>
<gene>
    <name evidence="1" type="ORF">BCF38_101715</name>
    <name evidence="2" type="ORF">SAMN05421539_101715</name>
</gene>
<name>A0A2Y9BW69_9RHOB</name>
<dbReference type="AlphaFoldDB" id="A0A2Y9BW69"/>
<reference evidence="1 3" key="2">
    <citation type="submission" date="2018-03" db="EMBL/GenBank/DDBJ databases">
        <title>Genomic Encyclopedia of Archaeal and Bacterial Type Strains, Phase II (KMG-II): from individual species to whole genera.</title>
        <authorList>
            <person name="Goeker M."/>
        </authorList>
    </citation>
    <scope>NUCLEOTIDE SEQUENCE [LARGE SCALE GENOMIC DNA]</scope>
    <source>
        <strain evidence="1 3">DSM 25227</strain>
    </source>
</reference>
<evidence type="ECO:0000313" key="4">
    <source>
        <dbReference type="Proteomes" id="UP000251571"/>
    </source>
</evidence>
<proteinExistence type="predicted"/>